<feature type="non-terminal residue" evidence="3">
    <location>
        <position position="1"/>
    </location>
</feature>
<evidence type="ECO:0000259" key="2">
    <source>
        <dbReference type="Pfam" id="PF09976"/>
    </source>
</evidence>
<evidence type="ECO:0000256" key="1">
    <source>
        <dbReference type="SAM" id="Phobius"/>
    </source>
</evidence>
<gene>
    <name evidence="3" type="ORF">METZ01_LOCUS453321</name>
</gene>
<protein>
    <recommendedName>
        <fullName evidence="2">Ancillary SecYEG translocon subunit/Cell division coordinator CpoB TPR domain-containing protein</fullName>
    </recommendedName>
</protein>
<feature type="transmembrane region" description="Helical" evidence="1">
    <location>
        <begin position="30"/>
        <end position="48"/>
    </location>
</feature>
<feature type="domain" description="Ancillary SecYEG translocon subunit/Cell division coordinator CpoB TPR" evidence="2">
    <location>
        <begin position="28"/>
        <end position="127"/>
    </location>
</feature>
<reference evidence="3" key="1">
    <citation type="submission" date="2018-05" db="EMBL/GenBank/DDBJ databases">
        <authorList>
            <person name="Lanie J.A."/>
            <person name="Ng W.-L."/>
            <person name="Kazmierczak K.M."/>
            <person name="Andrzejewski T.M."/>
            <person name="Davidsen T.M."/>
            <person name="Wayne K.J."/>
            <person name="Tettelin H."/>
            <person name="Glass J.I."/>
            <person name="Rusch D."/>
            <person name="Podicherti R."/>
            <person name="Tsui H.-C.T."/>
            <person name="Winkler M.E."/>
        </authorList>
    </citation>
    <scope>NUCLEOTIDE SEQUENCE</scope>
</reference>
<name>A0A382ZY72_9ZZZZ</name>
<dbReference type="Pfam" id="PF09976">
    <property type="entry name" value="TPR_21"/>
    <property type="match status" value="1"/>
</dbReference>
<dbReference type="SUPFAM" id="SSF48452">
    <property type="entry name" value="TPR-like"/>
    <property type="match status" value="1"/>
</dbReference>
<keyword evidence="1" id="KW-0812">Transmembrane</keyword>
<dbReference type="EMBL" id="UINC01187638">
    <property type="protein sequence ID" value="SVE00467.1"/>
    <property type="molecule type" value="Genomic_DNA"/>
</dbReference>
<dbReference type="InterPro" id="IPR011990">
    <property type="entry name" value="TPR-like_helical_dom_sf"/>
</dbReference>
<proteinExistence type="predicted"/>
<keyword evidence="1" id="KW-0472">Membrane</keyword>
<organism evidence="3">
    <name type="scientific">marine metagenome</name>
    <dbReference type="NCBI Taxonomy" id="408172"/>
    <lineage>
        <taxon>unclassified sequences</taxon>
        <taxon>metagenomes</taxon>
        <taxon>ecological metagenomes</taxon>
    </lineage>
</organism>
<evidence type="ECO:0000313" key="3">
    <source>
        <dbReference type="EMBL" id="SVE00467.1"/>
    </source>
</evidence>
<dbReference type="Gene3D" id="1.25.40.10">
    <property type="entry name" value="Tetratricopeptide repeat domain"/>
    <property type="match status" value="1"/>
</dbReference>
<dbReference type="InterPro" id="IPR019734">
    <property type="entry name" value="TPR_rpt"/>
</dbReference>
<accession>A0A382ZY72</accession>
<sequence length="219" mass="25067">KKITRKEIKNDPVLERVATTFSFIQDKQKILTKIGIGFVIGFVLFNIWNNHAHNKNEESSYIFTKALVAWQTGDVENALLHFESLADDFDGTDNGKIANYWLGLIAYNSGDHESSIKYLKQFVKFGKADILLPNTYQLLANLSLKDEDYKKSHTYFKKAIKYSMSEIEEMTHKLNLAEFYLIQEREEEAEAIIVSILATKDLSSSLKTRAEELSGKLKS</sequence>
<keyword evidence="1" id="KW-1133">Transmembrane helix</keyword>
<dbReference type="AlphaFoldDB" id="A0A382ZY72"/>
<dbReference type="InterPro" id="IPR018704">
    <property type="entry name" value="SecYEG/CpoB_TPR"/>
</dbReference>
<dbReference type="Pfam" id="PF13181">
    <property type="entry name" value="TPR_8"/>
    <property type="match status" value="1"/>
</dbReference>